<dbReference type="RefSeq" id="WP_274495187.1">
    <property type="nucleotide sequence ID" value="NZ_CP118166.1"/>
</dbReference>
<name>A0AAE9ZLA2_9PROT</name>
<dbReference type="PANTHER" id="PTHR43798">
    <property type="entry name" value="MONOACYLGLYCEROL LIPASE"/>
    <property type="match status" value="1"/>
</dbReference>
<accession>A0AAE9ZLA2</accession>
<dbReference type="Pfam" id="PF12697">
    <property type="entry name" value="Abhydrolase_6"/>
    <property type="match status" value="1"/>
</dbReference>
<evidence type="ECO:0000313" key="2">
    <source>
        <dbReference type="EMBL" id="WDI33216.1"/>
    </source>
</evidence>
<organism evidence="2 3">
    <name type="scientific">Hyphococcus flavus</name>
    <dbReference type="NCBI Taxonomy" id="1866326"/>
    <lineage>
        <taxon>Bacteria</taxon>
        <taxon>Pseudomonadati</taxon>
        <taxon>Pseudomonadota</taxon>
        <taxon>Alphaproteobacteria</taxon>
        <taxon>Parvularculales</taxon>
        <taxon>Parvularculaceae</taxon>
        <taxon>Hyphococcus</taxon>
    </lineage>
</organism>
<dbReference type="InterPro" id="IPR050266">
    <property type="entry name" value="AB_hydrolase_sf"/>
</dbReference>
<evidence type="ECO:0000313" key="3">
    <source>
        <dbReference type="Proteomes" id="UP001214043"/>
    </source>
</evidence>
<sequence length="271" mass="29745">MTGWRWKNAGARPLLFCHATGFCASAYKPMLSHLDAGKFDVYALDMRGHGRNTLPANPEQLKSWQVYADDIQRFLDVQDLDDWILSGHSMGAVTAAMASKGRADISELRLIEPVAVSRWMTIIAATPAWKLVGSRIPLVQQAAKRRSQWESPEAVFQSYSRKGLFKNWRPGALESYLRDGLKPSVDGGVELSCTPAWEAATFAAQANDFWGALEAFRGPVSIFAADHPTSTVSSAAAAKFKRYAMHLTVAQNTSHLAPMEEPAELAAFLCA</sequence>
<feature type="domain" description="AB hydrolase-1" evidence="1">
    <location>
        <begin position="14"/>
        <end position="267"/>
    </location>
</feature>
<reference evidence="2" key="1">
    <citation type="submission" date="2023-02" db="EMBL/GenBank/DDBJ databases">
        <title>Genome sequence of Hyphococcus flavus.</title>
        <authorList>
            <person name="Rong J.-C."/>
            <person name="Zhao Q."/>
            <person name="Yi M."/>
            <person name="Wu J.-Y."/>
        </authorList>
    </citation>
    <scope>NUCLEOTIDE SEQUENCE</scope>
    <source>
        <strain evidence="2">MCCC 1K03223</strain>
    </source>
</reference>
<keyword evidence="2" id="KW-0378">Hydrolase</keyword>
<dbReference type="PANTHER" id="PTHR43798:SF33">
    <property type="entry name" value="HYDROLASE, PUTATIVE (AFU_ORTHOLOGUE AFUA_2G14860)-RELATED"/>
    <property type="match status" value="1"/>
</dbReference>
<dbReference type="InterPro" id="IPR000073">
    <property type="entry name" value="AB_hydrolase_1"/>
</dbReference>
<dbReference type="EMBL" id="CP118166">
    <property type="protein sequence ID" value="WDI33216.1"/>
    <property type="molecule type" value="Genomic_DNA"/>
</dbReference>
<dbReference type="Gene3D" id="3.40.50.1820">
    <property type="entry name" value="alpha/beta hydrolase"/>
    <property type="match status" value="1"/>
</dbReference>
<gene>
    <name evidence="2" type="ORF">PUV54_08405</name>
</gene>
<dbReference type="KEGG" id="hfl:PUV54_08405"/>
<dbReference type="Proteomes" id="UP001214043">
    <property type="component" value="Chromosome"/>
</dbReference>
<dbReference type="SUPFAM" id="SSF53474">
    <property type="entry name" value="alpha/beta-Hydrolases"/>
    <property type="match status" value="1"/>
</dbReference>
<dbReference type="AlphaFoldDB" id="A0AAE9ZLA2"/>
<dbReference type="GO" id="GO:0016020">
    <property type="term" value="C:membrane"/>
    <property type="evidence" value="ECO:0007669"/>
    <property type="project" value="TreeGrafter"/>
</dbReference>
<proteinExistence type="predicted"/>
<dbReference type="InterPro" id="IPR029058">
    <property type="entry name" value="AB_hydrolase_fold"/>
</dbReference>
<keyword evidence="3" id="KW-1185">Reference proteome</keyword>
<dbReference type="GO" id="GO:0016787">
    <property type="term" value="F:hydrolase activity"/>
    <property type="evidence" value="ECO:0007669"/>
    <property type="project" value="UniProtKB-KW"/>
</dbReference>
<evidence type="ECO:0000259" key="1">
    <source>
        <dbReference type="Pfam" id="PF12697"/>
    </source>
</evidence>
<protein>
    <submittedName>
        <fullName evidence="2">Alpha/beta hydrolase</fullName>
    </submittedName>
</protein>